<feature type="compositionally biased region" description="Low complexity" evidence="1">
    <location>
        <begin position="189"/>
        <end position="199"/>
    </location>
</feature>
<accession>A0A1D2M4N1</accession>
<gene>
    <name evidence="2" type="ORF">Ocin01_18753</name>
</gene>
<evidence type="ECO:0000256" key="1">
    <source>
        <dbReference type="SAM" id="MobiDB-lite"/>
    </source>
</evidence>
<evidence type="ECO:0000313" key="3">
    <source>
        <dbReference type="Proteomes" id="UP000094527"/>
    </source>
</evidence>
<reference evidence="2 3" key="1">
    <citation type="journal article" date="2016" name="Genome Biol. Evol.">
        <title>Gene Family Evolution Reflects Adaptation to Soil Environmental Stressors in the Genome of the Collembolan Orchesella cincta.</title>
        <authorList>
            <person name="Faddeeva-Vakhrusheva A."/>
            <person name="Derks M.F."/>
            <person name="Anvar S.Y."/>
            <person name="Agamennone V."/>
            <person name="Suring W."/>
            <person name="Smit S."/>
            <person name="van Straalen N.M."/>
            <person name="Roelofs D."/>
        </authorList>
    </citation>
    <scope>NUCLEOTIDE SEQUENCE [LARGE SCALE GENOMIC DNA]</scope>
    <source>
        <tissue evidence="2">Mixed pool</tissue>
    </source>
</reference>
<feature type="region of interest" description="Disordered" evidence="1">
    <location>
        <begin position="153"/>
        <end position="227"/>
    </location>
</feature>
<dbReference type="AlphaFoldDB" id="A0A1D2M4N1"/>
<name>A0A1D2M4N1_ORCCI</name>
<comment type="caution">
    <text evidence="2">The sequence shown here is derived from an EMBL/GenBank/DDBJ whole genome shotgun (WGS) entry which is preliminary data.</text>
</comment>
<keyword evidence="3" id="KW-1185">Reference proteome</keyword>
<sequence>MWEESFYSSSSSISKEISPCLLCACGTKSRIPIDKPNHHESTHQQMFNYFCKILGMKEPSKIWNFENEKVFPFCAICKALLNTLVEVYSKLEELERVIKARMNEGEKTFVGDDLYGKCDERYLKFRKEAREGNVMSKSGETLGEIFTSDSESELGALSNEPKGSVNLQREKVSFTSTTKQRRKRKKTSSDSSTSSSSDSDTSESEFSNKRKKKIAKPTPSQKPNPNLILHSCRLCRDNPGFSSKELFNKHLATTHKVSSSKEYAQMNATLANKNRDGRKRYHTEKGWVTECEICSKQFININCRMSEWKHHQLTHKSGAEEIFLKNMRHGSKAKSTELVKFMKCYFSDALAGLAERCWCKIWTKSRRMKYTPSFGVFYLIFNNFLCDN</sequence>
<protein>
    <submittedName>
        <fullName evidence="2">Uncharacterized protein</fullName>
    </submittedName>
</protein>
<dbReference type="EMBL" id="LJIJ01004395">
    <property type="protein sequence ID" value="ODM87929.1"/>
    <property type="molecule type" value="Genomic_DNA"/>
</dbReference>
<proteinExistence type="predicted"/>
<dbReference type="Proteomes" id="UP000094527">
    <property type="component" value="Unassembled WGS sequence"/>
</dbReference>
<evidence type="ECO:0000313" key="2">
    <source>
        <dbReference type="EMBL" id="ODM87929.1"/>
    </source>
</evidence>
<organism evidence="2 3">
    <name type="scientific">Orchesella cincta</name>
    <name type="common">Springtail</name>
    <name type="synonym">Podura cincta</name>
    <dbReference type="NCBI Taxonomy" id="48709"/>
    <lineage>
        <taxon>Eukaryota</taxon>
        <taxon>Metazoa</taxon>
        <taxon>Ecdysozoa</taxon>
        <taxon>Arthropoda</taxon>
        <taxon>Hexapoda</taxon>
        <taxon>Collembola</taxon>
        <taxon>Entomobryomorpha</taxon>
        <taxon>Entomobryoidea</taxon>
        <taxon>Orchesellidae</taxon>
        <taxon>Orchesellinae</taxon>
        <taxon>Orchesella</taxon>
    </lineage>
</organism>